<dbReference type="PANTHER" id="PTHR11773:SF1">
    <property type="entry name" value="GLYCINE DEHYDROGENASE (DECARBOXYLATING), MITOCHONDRIAL"/>
    <property type="match status" value="1"/>
</dbReference>
<evidence type="ECO:0000313" key="5">
    <source>
        <dbReference type="WBParaSite" id="nRc.2.0.1.t16863-RA"/>
    </source>
</evidence>
<organism evidence="4 5">
    <name type="scientific">Romanomermis culicivorax</name>
    <name type="common">Nematode worm</name>
    <dbReference type="NCBI Taxonomy" id="13658"/>
    <lineage>
        <taxon>Eukaryota</taxon>
        <taxon>Metazoa</taxon>
        <taxon>Ecdysozoa</taxon>
        <taxon>Nematoda</taxon>
        <taxon>Enoplea</taxon>
        <taxon>Dorylaimia</taxon>
        <taxon>Mermithida</taxon>
        <taxon>Mermithoidea</taxon>
        <taxon>Mermithidae</taxon>
        <taxon>Romanomermis</taxon>
    </lineage>
</organism>
<dbReference type="GO" id="GO:0016594">
    <property type="term" value="F:glycine binding"/>
    <property type="evidence" value="ECO:0007669"/>
    <property type="project" value="TreeGrafter"/>
</dbReference>
<evidence type="ECO:0000313" key="4">
    <source>
        <dbReference type="Proteomes" id="UP000887565"/>
    </source>
</evidence>
<dbReference type="PANTHER" id="PTHR11773">
    <property type="entry name" value="GLYCINE DEHYDROGENASE, DECARBOXYLATING"/>
    <property type="match status" value="1"/>
</dbReference>
<keyword evidence="1" id="KW-0663">Pyridoxal phosphate</keyword>
<dbReference type="AlphaFoldDB" id="A0A915IRN4"/>
<dbReference type="InterPro" id="IPR049315">
    <property type="entry name" value="GDC-P_N"/>
</dbReference>
<accession>A0A915IRN4</accession>
<name>A0A915IRN4_ROMCU</name>
<dbReference type="GO" id="GO:0005960">
    <property type="term" value="C:glycine cleavage complex"/>
    <property type="evidence" value="ECO:0007669"/>
    <property type="project" value="TreeGrafter"/>
</dbReference>
<dbReference type="GO" id="GO:0030170">
    <property type="term" value="F:pyridoxal phosphate binding"/>
    <property type="evidence" value="ECO:0007669"/>
    <property type="project" value="TreeGrafter"/>
</dbReference>
<proteinExistence type="predicted"/>
<dbReference type="InterPro" id="IPR015424">
    <property type="entry name" value="PyrdxlP-dep_Trfase"/>
</dbReference>
<dbReference type="GO" id="GO:0004375">
    <property type="term" value="F:glycine dehydrogenase (decarboxylating) activity"/>
    <property type="evidence" value="ECO:0007669"/>
    <property type="project" value="InterPro"/>
</dbReference>
<dbReference type="WBParaSite" id="nRc.2.0.1.t16863-RA">
    <property type="protein sequence ID" value="nRc.2.0.1.t16863-RA"/>
    <property type="gene ID" value="nRc.2.0.1.g16863"/>
</dbReference>
<evidence type="ECO:0000256" key="2">
    <source>
        <dbReference type="ARBA" id="ARBA00023002"/>
    </source>
</evidence>
<evidence type="ECO:0000256" key="1">
    <source>
        <dbReference type="ARBA" id="ARBA00022898"/>
    </source>
</evidence>
<dbReference type="FunFam" id="3.40.640.10:FF:000199">
    <property type="entry name" value="Glycine dehydrogenase [decarboxylating], mitochondrial"/>
    <property type="match status" value="1"/>
</dbReference>
<dbReference type="Pfam" id="PF02347">
    <property type="entry name" value="GDC-P"/>
    <property type="match status" value="1"/>
</dbReference>
<dbReference type="InterPro" id="IPR020581">
    <property type="entry name" value="GDC_P"/>
</dbReference>
<dbReference type="GO" id="GO:0005829">
    <property type="term" value="C:cytosol"/>
    <property type="evidence" value="ECO:0007669"/>
    <property type="project" value="TreeGrafter"/>
</dbReference>
<evidence type="ECO:0000259" key="3">
    <source>
        <dbReference type="Pfam" id="PF02347"/>
    </source>
</evidence>
<reference evidence="5" key="1">
    <citation type="submission" date="2022-11" db="UniProtKB">
        <authorList>
            <consortium name="WormBaseParasite"/>
        </authorList>
    </citation>
    <scope>IDENTIFICATION</scope>
</reference>
<keyword evidence="4" id="KW-1185">Reference proteome</keyword>
<protein>
    <submittedName>
        <fullName evidence="5">Glycine dehydrogenase (aminomethyl-transferring)</fullName>
    </submittedName>
</protein>
<dbReference type="GO" id="GO:0019464">
    <property type="term" value="P:glycine decarboxylation via glycine cleavage system"/>
    <property type="evidence" value="ECO:0007669"/>
    <property type="project" value="TreeGrafter"/>
</dbReference>
<dbReference type="InterPro" id="IPR015421">
    <property type="entry name" value="PyrdxlP-dep_Trfase_major"/>
</dbReference>
<keyword evidence="2" id="KW-0560">Oxidoreductase</keyword>
<dbReference type="Gene3D" id="3.40.640.10">
    <property type="entry name" value="Type I PLP-dependent aspartate aminotransferase-like (Major domain)"/>
    <property type="match status" value="1"/>
</dbReference>
<dbReference type="Proteomes" id="UP000887565">
    <property type="component" value="Unplaced"/>
</dbReference>
<dbReference type="SUPFAM" id="SSF53383">
    <property type="entry name" value="PLP-dependent transferases"/>
    <property type="match status" value="1"/>
</dbReference>
<feature type="domain" description="Glycine cleavage system P-protein N-terminal" evidence="3">
    <location>
        <begin position="1"/>
        <end position="134"/>
    </location>
</feature>
<sequence length="148" mass="16909">EKEILKRVRQVANRNEVWTSYIGTGYYGTITPSVIQRNIFENPGYTQYTPYQAEISQGRLESLLNFQTMITEITGMTSANCSLLDEATACAEAMTLCHRFNKKPVFIVDQNLHPQNIDLLRTRAEYVEISSIFESASFLTCTFKAVRH</sequence>